<dbReference type="InParanoid" id="A0A1Q3BIB3"/>
<dbReference type="InterPro" id="IPR009057">
    <property type="entry name" value="Homeodomain-like_sf"/>
</dbReference>
<keyword evidence="2" id="KW-0539">Nucleus</keyword>
<dbReference type="PANTHER" id="PTHR47340">
    <property type="entry name" value="DUPLICATED HOMEODOMAIN-LIKE SUPERFAMILY PROTEIN"/>
    <property type="match status" value="1"/>
</dbReference>
<dbReference type="GO" id="GO:0005634">
    <property type="term" value="C:nucleus"/>
    <property type="evidence" value="ECO:0007669"/>
    <property type="project" value="UniProtKB-SubCell"/>
</dbReference>
<dbReference type="SMART" id="SM00717">
    <property type="entry name" value="SANT"/>
    <property type="match status" value="2"/>
</dbReference>
<evidence type="ECO:0000256" key="4">
    <source>
        <dbReference type="SAM" id="MobiDB-lite"/>
    </source>
</evidence>
<dbReference type="PANTHER" id="PTHR47340:SF1">
    <property type="entry name" value="DUPLICATED HOMEODOMAIN-LIKE SUPERFAMILY PROTEIN"/>
    <property type="match status" value="1"/>
</dbReference>
<feature type="region of interest" description="Disordered" evidence="4">
    <location>
        <begin position="1497"/>
        <end position="1523"/>
    </location>
</feature>
<organism evidence="7 8">
    <name type="scientific">Cephalotus follicularis</name>
    <name type="common">Albany pitcher plant</name>
    <dbReference type="NCBI Taxonomy" id="3775"/>
    <lineage>
        <taxon>Eukaryota</taxon>
        <taxon>Viridiplantae</taxon>
        <taxon>Streptophyta</taxon>
        <taxon>Embryophyta</taxon>
        <taxon>Tracheophyta</taxon>
        <taxon>Spermatophyta</taxon>
        <taxon>Magnoliopsida</taxon>
        <taxon>eudicotyledons</taxon>
        <taxon>Gunneridae</taxon>
        <taxon>Pentapetalae</taxon>
        <taxon>rosids</taxon>
        <taxon>fabids</taxon>
        <taxon>Oxalidales</taxon>
        <taxon>Cephalotaceae</taxon>
        <taxon>Cephalotus</taxon>
    </lineage>
</organism>
<evidence type="ECO:0000259" key="5">
    <source>
        <dbReference type="PROSITE" id="PS51293"/>
    </source>
</evidence>
<keyword evidence="7" id="KW-0238">DNA-binding</keyword>
<dbReference type="EMBL" id="BDDD01000580">
    <property type="protein sequence ID" value="GAV67695.1"/>
    <property type="molecule type" value="Genomic_DNA"/>
</dbReference>
<dbReference type="CDD" id="cd00167">
    <property type="entry name" value="SANT"/>
    <property type="match status" value="1"/>
</dbReference>
<keyword evidence="8" id="KW-1185">Reference proteome</keyword>
<dbReference type="InterPro" id="IPR001005">
    <property type="entry name" value="SANT/Myb"/>
</dbReference>
<evidence type="ECO:0000259" key="6">
    <source>
        <dbReference type="PROSITE" id="PS51294"/>
    </source>
</evidence>
<feature type="compositionally biased region" description="Basic and acidic residues" evidence="4">
    <location>
        <begin position="98"/>
        <end position="120"/>
    </location>
</feature>
<comment type="caution">
    <text evidence="7">The sequence shown here is derived from an EMBL/GenBank/DDBJ whole genome shotgun (WGS) entry which is preliminary data.</text>
</comment>
<dbReference type="PROSITE" id="PS51294">
    <property type="entry name" value="HTH_MYB"/>
    <property type="match status" value="1"/>
</dbReference>
<evidence type="ECO:0000313" key="7">
    <source>
        <dbReference type="EMBL" id="GAV67695.1"/>
    </source>
</evidence>
<feature type="region of interest" description="Disordered" evidence="4">
    <location>
        <begin position="1"/>
        <end position="55"/>
    </location>
</feature>
<dbReference type="OrthoDB" id="10258692at2759"/>
<feature type="region of interest" description="Disordered" evidence="4">
    <location>
        <begin position="88"/>
        <end position="128"/>
    </location>
</feature>
<evidence type="ECO:0000256" key="1">
    <source>
        <dbReference type="ARBA" id="ARBA00004123"/>
    </source>
</evidence>
<dbReference type="GO" id="GO:0003677">
    <property type="term" value="F:DNA binding"/>
    <property type="evidence" value="ECO:0007669"/>
    <property type="project" value="UniProtKB-KW"/>
</dbReference>
<dbReference type="Gene3D" id="1.10.10.60">
    <property type="entry name" value="Homeodomain-like"/>
    <property type="match status" value="1"/>
</dbReference>
<feature type="domain" description="SANT" evidence="5">
    <location>
        <begin position="811"/>
        <end position="862"/>
    </location>
</feature>
<proteinExistence type="predicted"/>
<reference evidence="8" key="1">
    <citation type="submission" date="2016-04" db="EMBL/GenBank/DDBJ databases">
        <title>Cephalotus genome sequencing.</title>
        <authorList>
            <person name="Fukushima K."/>
            <person name="Hasebe M."/>
            <person name="Fang X."/>
        </authorList>
    </citation>
    <scope>NUCLEOTIDE SEQUENCE [LARGE SCALE GENOMIC DNA]</scope>
    <source>
        <strain evidence="8">cv. St1</strain>
    </source>
</reference>
<feature type="region of interest" description="Disordered" evidence="4">
    <location>
        <begin position="185"/>
        <end position="283"/>
    </location>
</feature>
<feature type="compositionally biased region" description="Basic and acidic residues" evidence="4">
    <location>
        <begin position="1720"/>
        <end position="1734"/>
    </location>
</feature>
<evidence type="ECO:0000313" key="8">
    <source>
        <dbReference type="Proteomes" id="UP000187406"/>
    </source>
</evidence>
<feature type="region of interest" description="Disordered" evidence="4">
    <location>
        <begin position="1711"/>
        <end position="1734"/>
    </location>
</feature>
<feature type="compositionally biased region" description="Basic and acidic residues" evidence="4">
    <location>
        <begin position="200"/>
        <end position="211"/>
    </location>
</feature>
<comment type="subcellular location">
    <subcellularLocation>
        <location evidence="1">Nucleus</location>
    </subcellularLocation>
</comment>
<dbReference type="PROSITE" id="PS51293">
    <property type="entry name" value="SANT"/>
    <property type="match status" value="2"/>
</dbReference>
<dbReference type="FunCoup" id="A0A1Q3BIB3">
    <property type="interactions" value="1878"/>
</dbReference>
<name>A0A1Q3BIB3_CEPFO</name>
<dbReference type="InterPro" id="IPR017930">
    <property type="entry name" value="Myb_dom"/>
</dbReference>
<feature type="compositionally biased region" description="Low complexity" evidence="4">
    <location>
        <begin position="217"/>
        <end position="239"/>
    </location>
</feature>
<dbReference type="SUPFAM" id="SSF46689">
    <property type="entry name" value="Homeodomain-like"/>
    <property type="match status" value="2"/>
</dbReference>
<keyword evidence="3" id="KW-0175">Coiled coil</keyword>
<dbReference type="InterPro" id="IPR017884">
    <property type="entry name" value="SANT_dom"/>
</dbReference>
<dbReference type="STRING" id="3775.A0A1Q3BIB3"/>
<feature type="coiled-coil region" evidence="3">
    <location>
        <begin position="436"/>
        <end position="463"/>
    </location>
</feature>
<dbReference type="Pfam" id="PF00249">
    <property type="entry name" value="Myb_DNA-binding"/>
    <property type="match status" value="2"/>
</dbReference>
<evidence type="ECO:0000256" key="2">
    <source>
        <dbReference type="ARBA" id="ARBA00023242"/>
    </source>
</evidence>
<protein>
    <submittedName>
        <fullName evidence="7">Myb_DNA-binding domain-containing protein</fullName>
    </submittedName>
</protein>
<evidence type="ECO:0000256" key="3">
    <source>
        <dbReference type="SAM" id="Coils"/>
    </source>
</evidence>
<gene>
    <name evidence="7" type="ORF">CFOL_v3_11200</name>
</gene>
<feature type="domain" description="SANT" evidence="5">
    <location>
        <begin position="1033"/>
        <end position="1080"/>
    </location>
</feature>
<feature type="compositionally biased region" description="Polar residues" evidence="4">
    <location>
        <begin position="251"/>
        <end position="260"/>
    </location>
</feature>
<dbReference type="Gene3D" id="1.20.58.1880">
    <property type="match status" value="1"/>
</dbReference>
<feature type="domain" description="HTH myb-type" evidence="6">
    <location>
        <begin position="1034"/>
        <end position="1083"/>
    </location>
</feature>
<sequence>MPPEPLPFWDRKERKPQLQQQQQQHERVSVSESLGSVGRWRDSNSSMISGSHHGSREFIRWGSTEFRRPPGHGKQGGWHMFSEESGHGYGPYRSGNKMLEDESFRPRGDGKYARNGREGRGSFSQREWRGNSWDASNVSLNMTVRPLQPVNNNNQRSVDDMLTSPPPPHPDFVNTWDQIHLKDQQDNKMGGVNGMSTGQRSDRENSLDWKPLKWTRSGSLSSRGSGFSHSSSSKSLGGVDSRERKAELQPKSATPVQSPSGDAVACVTSAPSEDTTSRKKPRLGWGEGLAKYEKKKVEPDLSVNKDGAAVSASNSEPVHSLSSNLAEKSPRVLGFSDCASPATPSSVACSSSPGVEEKSFGKAANADNDVSNLCSFPVIGTQNHLEGFAFNLENLNITSVANLGSSLFELLQADDQSSLDSSFVRSTAMNKLLILKAEISKDLEMTESEIDSRESELKLLKSESQRGPCPATSSSVLVDNDFKPCDDQGATSNSISRSAPFHLDSCGNAVVDNRPLCIGDLGGVHADGKDEDTDSPGTATSKFSEALSLVKVVSPSDMVNSGECFGDLDSIQSKNMEVKCVVPGPSEEQTGVSACGDGSTQIRSISCVPVDNMRSHLDGGDALHNLILASNRDLANKASEVFNHLLPGDGYKVGMSGVINVPCLQNESSVKEKFVKKKQFLRFKERVLTLKFKAFRHLWKEDVRLLSIRKYGAKSQKKCESSLRTINGGYQKHRSSIRSRFSSPAGNLSLVPTTEMINFTSKLLSDSQVKLYRDCLKMPALVLDKREKLALSFLSNNGFVDDPCAVEKERAMINPWTSTEKEVFMEKLATFGKNFKRIASFLDHKTTADCVEFYYKNHKSDCFEKTKKLDLSKQGKSSTNTYLVTSGKKWNRNVNAASLDMLGAASMMAAHADCSAGNRKMCMGRIILGGQNDLKRCHGEDSITVRSSNFDFLGNERETAAAVDVLAGICGSLSSEAMSSCITSSVDPGEAYREWRCQKVDSIIKRPSTSDVTQNVDDETCSDESCGEMDPADWTDEEKSIFIQAVSSYGKDFALISRCVRTKSRNQCKVFFSKARKCLGLDLIRPGHGNVGTPASDDANGGGSGTEDACVLETSSVICSNRLDSKMEEDLSPYVMNINHGESDPGMTMNLQSSLNRSVVADGMGQPHLGDAKATEIIAPGMCQTDDRGDLVLEHQICIMKAGDKESDSVHTQRSAVVSVHTESGRDEVTAQLLCEAIEPENEAATKVSTEGYENGMIEGRDILHEVMLKDKQNETLNVDSSCQSDFIQDQNTAGNASHLDADMNSCPEFSCNPEGLHQVSIQNPSVMSLTQLKCLASANSATIQSEKVVNQDRLLLARDHQESRDMQGHKSVRDDYHQHIVVNSLMNHVESSQILSGYPLQIQSKKEMNGELSCRSLSDSDRNISVQHLSQNSYLQKCNSAKAHGSVTGLALLSQSSEQTIEHPRVHLRSLSDTEKPSRNGVKLFGKIIRNSSSVQKPNLSANDSVEKGTHHPKLGRSSNMKFTGHHNVDGNMSVLKFDRSDYLGLENAPRRSHGFWDGNRIQIGFPSMPDSAILLAKYPAAFSNFPASSSKVEQHALQAVAKSSECNLNGASVFPPREMSNVLVDYPLCGNRDGKMHPFTVDMKQRQDLFAEMQRRNGFEAISSLQQQGRGLVGMNVVGRGGILVGGPCTGVSDPVAAIKMHYAKSDQYGGGQGGSILREEESWRGKGDIGR</sequence>
<dbReference type="Proteomes" id="UP000187406">
    <property type="component" value="Unassembled WGS sequence"/>
</dbReference>
<accession>A0A1Q3BIB3</accession>